<comment type="subcellular location">
    <subcellularLocation>
        <location evidence="1">Nucleus inner membrane</location>
    </subcellularLocation>
</comment>
<keyword evidence="4 7" id="KW-0472">Membrane</keyword>
<dbReference type="Proteomes" id="UP000479710">
    <property type="component" value="Unassembled WGS sequence"/>
</dbReference>
<evidence type="ECO:0000256" key="1">
    <source>
        <dbReference type="ARBA" id="ARBA00004540"/>
    </source>
</evidence>
<keyword evidence="3 7" id="KW-1133">Transmembrane helix</keyword>
<dbReference type="PANTHER" id="PTHR47808:SF2">
    <property type="entry name" value="LEM DOMAIN-CONTAINING PROTEIN 2"/>
    <property type="match status" value="1"/>
</dbReference>
<evidence type="ECO:0000256" key="4">
    <source>
        <dbReference type="ARBA" id="ARBA00023136"/>
    </source>
</evidence>
<feature type="compositionally biased region" description="Basic and acidic residues" evidence="6">
    <location>
        <begin position="27"/>
        <end position="38"/>
    </location>
</feature>
<dbReference type="GO" id="GO:0034399">
    <property type="term" value="C:nuclear periphery"/>
    <property type="evidence" value="ECO:0007669"/>
    <property type="project" value="TreeGrafter"/>
</dbReference>
<keyword evidence="5" id="KW-0539">Nucleus</keyword>
<evidence type="ECO:0000256" key="6">
    <source>
        <dbReference type="SAM" id="MobiDB-lite"/>
    </source>
</evidence>
<dbReference type="GO" id="GO:0005637">
    <property type="term" value="C:nuclear inner membrane"/>
    <property type="evidence" value="ECO:0007669"/>
    <property type="project" value="UniProtKB-SubCell"/>
</dbReference>
<dbReference type="PANTHER" id="PTHR47808">
    <property type="entry name" value="INNER NUCLEAR MEMBRANE PROTEIN HEH2-RELATED"/>
    <property type="match status" value="1"/>
</dbReference>
<dbReference type="GO" id="GO:0003682">
    <property type="term" value="F:chromatin binding"/>
    <property type="evidence" value="ECO:0007669"/>
    <property type="project" value="InterPro"/>
</dbReference>
<dbReference type="InterPro" id="IPR041885">
    <property type="entry name" value="MAN1_winged_helix_dom"/>
</dbReference>
<dbReference type="GO" id="GO:0005783">
    <property type="term" value="C:endoplasmic reticulum"/>
    <property type="evidence" value="ECO:0007669"/>
    <property type="project" value="TreeGrafter"/>
</dbReference>
<evidence type="ECO:0000256" key="3">
    <source>
        <dbReference type="ARBA" id="ARBA00022989"/>
    </source>
</evidence>
<dbReference type="GO" id="GO:0071763">
    <property type="term" value="P:nuclear membrane organization"/>
    <property type="evidence" value="ECO:0007669"/>
    <property type="project" value="TreeGrafter"/>
</dbReference>
<evidence type="ECO:0000256" key="2">
    <source>
        <dbReference type="ARBA" id="ARBA00022692"/>
    </source>
</evidence>
<dbReference type="InterPro" id="IPR044780">
    <property type="entry name" value="Heh2/Src1"/>
</dbReference>
<dbReference type="Gene3D" id="1.10.10.1180">
    <property type="entry name" value="MAN1, winged-helix domain"/>
    <property type="match status" value="1"/>
</dbReference>
<evidence type="ECO:0000313" key="9">
    <source>
        <dbReference type="Proteomes" id="UP000479710"/>
    </source>
</evidence>
<reference evidence="8 9" key="1">
    <citation type="submission" date="2019-11" db="EMBL/GenBank/DDBJ databases">
        <title>Whole genome sequence of Oryza granulata.</title>
        <authorList>
            <person name="Li W."/>
        </authorList>
    </citation>
    <scope>NUCLEOTIDE SEQUENCE [LARGE SCALE GENOMIC DNA]</scope>
    <source>
        <strain evidence="9">cv. Menghai</strain>
        <tissue evidence="8">Leaf</tissue>
    </source>
</reference>
<evidence type="ECO:0000313" key="8">
    <source>
        <dbReference type="EMBL" id="KAF0897394.1"/>
    </source>
</evidence>
<feature type="transmembrane region" description="Helical" evidence="7">
    <location>
        <begin position="278"/>
        <end position="299"/>
    </location>
</feature>
<feature type="region of interest" description="Disordered" evidence="6">
    <location>
        <begin position="15"/>
        <end position="76"/>
    </location>
</feature>
<evidence type="ECO:0000256" key="5">
    <source>
        <dbReference type="ARBA" id="ARBA00023242"/>
    </source>
</evidence>
<gene>
    <name evidence="8" type="ORF">E2562_036783</name>
</gene>
<keyword evidence="9" id="KW-1185">Reference proteome</keyword>
<dbReference type="AlphaFoldDB" id="A0A6G1CC74"/>
<name>A0A6G1CC74_9ORYZ</name>
<sequence>MGLAFPRRRMGLVFRELNGPFNPSKPSRMDNSRAHASVDDTPPSPAQPEEGRRGGGGGGAMPSRRSKPRWTLAEPPPGLFPARDDVLRLLAVLSIAAAAAAACSLLNRRPKPLCDSDSDGDFLSSAAYAAYSHDSCEPCPHHGRCVDGNLECVQGFKKYGKMCVEDGLVTPTANKISELLERRICDQHARALCGQPAKILFQEFDISNMADELLSKDFAGLSQDGVKVAKIRALESALGFFEKTLIYNGVEEFKCPELVAELYRPLTCQIQQWISRNIMFVIAFGVLFSALLWILWSIYKRQSLSKRAEQIYGQSHLLFHLFQAGGRWYQWGKVCEVLQDNAIDAKNGNSECEPWVVTSWLRDHLLVPQERRNAFLWKKVEELILEDSRIDQYPKVIKGESKVVYEWQASGSLSGKIKKMQGVAAGKSRAGAAGGAIELAEELGCRG</sequence>
<dbReference type="EMBL" id="SPHZ02000010">
    <property type="protein sequence ID" value="KAF0897394.1"/>
    <property type="molecule type" value="Genomic_DNA"/>
</dbReference>
<comment type="caution">
    <text evidence="8">The sequence shown here is derived from an EMBL/GenBank/DDBJ whole genome shotgun (WGS) entry which is preliminary data.</text>
</comment>
<proteinExistence type="predicted"/>
<evidence type="ECO:0000256" key="7">
    <source>
        <dbReference type="SAM" id="Phobius"/>
    </source>
</evidence>
<keyword evidence="2 7" id="KW-0812">Transmembrane</keyword>
<protein>
    <submittedName>
        <fullName evidence="8">Uncharacterized protein</fullName>
    </submittedName>
</protein>
<accession>A0A6G1CC74</accession>
<organism evidence="8 9">
    <name type="scientific">Oryza meyeriana var. granulata</name>
    <dbReference type="NCBI Taxonomy" id="110450"/>
    <lineage>
        <taxon>Eukaryota</taxon>
        <taxon>Viridiplantae</taxon>
        <taxon>Streptophyta</taxon>
        <taxon>Embryophyta</taxon>
        <taxon>Tracheophyta</taxon>
        <taxon>Spermatophyta</taxon>
        <taxon>Magnoliopsida</taxon>
        <taxon>Liliopsida</taxon>
        <taxon>Poales</taxon>
        <taxon>Poaceae</taxon>
        <taxon>BOP clade</taxon>
        <taxon>Oryzoideae</taxon>
        <taxon>Oryzeae</taxon>
        <taxon>Oryzinae</taxon>
        <taxon>Oryza</taxon>
        <taxon>Oryza meyeriana</taxon>
    </lineage>
</organism>
<dbReference type="OrthoDB" id="341403at2759"/>